<feature type="transmembrane region" description="Helical" evidence="1">
    <location>
        <begin position="77"/>
        <end position="99"/>
    </location>
</feature>
<comment type="caution">
    <text evidence="2">The sequence shown here is derived from an EMBL/GenBank/DDBJ whole genome shotgun (WGS) entry which is preliminary data.</text>
</comment>
<dbReference type="EMBL" id="JBHSEK010000006">
    <property type="protein sequence ID" value="MFC4490151.1"/>
    <property type="molecule type" value="Genomic_DNA"/>
</dbReference>
<proteinExistence type="predicted"/>
<dbReference type="RefSeq" id="WP_231461885.1">
    <property type="nucleotide sequence ID" value="NZ_JAJOHW010000046.1"/>
</dbReference>
<evidence type="ECO:0000313" key="3">
    <source>
        <dbReference type="Proteomes" id="UP001595999"/>
    </source>
</evidence>
<keyword evidence="1" id="KW-0472">Membrane</keyword>
<keyword evidence="1" id="KW-1133">Transmembrane helix</keyword>
<feature type="transmembrane region" description="Helical" evidence="1">
    <location>
        <begin position="174"/>
        <end position="190"/>
    </location>
</feature>
<keyword evidence="3" id="KW-1185">Reference proteome</keyword>
<gene>
    <name evidence="2" type="ORF">ACFO0R_11005</name>
</gene>
<feature type="transmembrane region" description="Helical" evidence="1">
    <location>
        <begin position="47"/>
        <end position="65"/>
    </location>
</feature>
<protein>
    <submittedName>
        <fullName evidence="2">Uncharacterized protein</fullName>
    </submittedName>
</protein>
<evidence type="ECO:0000313" key="2">
    <source>
        <dbReference type="EMBL" id="MFC4490151.1"/>
    </source>
</evidence>
<organism evidence="2 3">
    <name type="scientific">Chromobacterium aquaticum</name>
    <dbReference type="NCBI Taxonomy" id="467180"/>
    <lineage>
        <taxon>Bacteria</taxon>
        <taxon>Pseudomonadati</taxon>
        <taxon>Pseudomonadota</taxon>
        <taxon>Betaproteobacteria</taxon>
        <taxon>Neisseriales</taxon>
        <taxon>Chromobacteriaceae</taxon>
        <taxon>Chromobacterium</taxon>
    </lineage>
</organism>
<evidence type="ECO:0000256" key="1">
    <source>
        <dbReference type="SAM" id="Phobius"/>
    </source>
</evidence>
<reference evidence="3" key="1">
    <citation type="journal article" date="2019" name="Int. J. Syst. Evol. Microbiol.">
        <title>The Global Catalogue of Microorganisms (GCM) 10K type strain sequencing project: providing services to taxonomists for standard genome sequencing and annotation.</title>
        <authorList>
            <consortium name="The Broad Institute Genomics Platform"/>
            <consortium name="The Broad Institute Genome Sequencing Center for Infectious Disease"/>
            <person name="Wu L."/>
            <person name="Ma J."/>
        </authorList>
    </citation>
    <scope>NUCLEOTIDE SEQUENCE [LARGE SCALE GENOMIC DNA]</scope>
    <source>
        <strain evidence="3">CGMCC 4.7608</strain>
    </source>
</reference>
<name>A0ABV8ZXE8_9NEIS</name>
<accession>A0ABV8ZXE8</accession>
<sequence>MAKPKNITPSPNAPSVATIFFSWLMVPSALAMTYKASHSNVKTSLAMASVYLAIAILLTGINLWVMAVQKKTIVARAISFATLALSALLFPSIFITAAYYIGKPAMPAMACWFLFFLIPINSLKIHIKRFDEAVALTISEFSKKGGVSIFLIVNTITDRKAFFINKLGQSGQSIALQLIFFVSILSGFLLRNYHPAASSHLVALGMSFVSALITEGLFAALFYCGVFISAQHKLARRIPPLFHSPKQEKQLLKNAALAHFKTRP</sequence>
<feature type="transmembrane region" description="Helical" evidence="1">
    <location>
        <begin position="105"/>
        <end position="123"/>
    </location>
</feature>
<dbReference type="Proteomes" id="UP001595999">
    <property type="component" value="Unassembled WGS sequence"/>
</dbReference>
<keyword evidence="1" id="KW-0812">Transmembrane</keyword>
<feature type="transmembrane region" description="Helical" evidence="1">
    <location>
        <begin position="202"/>
        <end position="228"/>
    </location>
</feature>